<proteinExistence type="predicted"/>
<reference evidence="2" key="2">
    <citation type="journal article" date="2023" name="Science">
        <title>Genomic signatures of disease resistance in endangered staghorn corals.</title>
        <authorList>
            <person name="Vollmer S.V."/>
            <person name="Selwyn J.D."/>
            <person name="Despard B.A."/>
            <person name="Roesel C.L."/>
        </authorList>
    </citation>
    <scope>NUCLEOTIDE SEQUENCE</scope>
    <source>
        <strain evidence="2">K2</strain>
    </source>
</reference>
<sequence>MADEEGFDIGRALPNDEGEGAAEAHSEIIDQSIRMLRSTRDCRDIGTSDKEELDSLAEAFAHVLSSLNHHIAIKPVTPETVSANCFASGKEEKETAGRPRFDIPAEMLEELGELGFSWIKIGEMLGVSRWTIHRRVEEYGLQNMTGFYHLPDEELDEIVRSFISDHGRTTGQGYVGGYIKALGFRIQRKRIRESMARVDPQNTALQWGVVVSHAIKHDGNLWPSRIQVDKGVENALVCDAMVQARRREGGVLLLVPLHITSASKDYGEMSLDVINKALAEFCEALNHHKVRTEGSWSPYKMWANGMFHVDNPLAHGLLDKEPPDMEIYGYDPQGPSPTGSDNHVIINPVDISHEDLLKSFVLEHLDQLRP</sequence>
<dbReference type="AlphaFoldDB" id="A0AAD9UVF7"/>
<feature type="region of interest" description="Disordered" evidence="1">
    <location>
        <begin position="1"/>
        <end position="24"/>
    </location>
</feature>
<keyword evidence="3" id="KW-1185">Reference proteome</keyword>
<dbReference type="PANTHER" id="PTHR46791">
    <property type="entry name" value="EXPRESSED PROTEIN"/>
    <property type="match status" value="1"/>
</dbReference>
<organism evidence="2 3">
    <name type="scientific">Acropora cervicornis</name>
    <name type="common">Staghorn coral</name>
    <dbReference type="NCBI Taxonomy" id="6130"/>
    <lineage>
        <taxon>Eukaryota</taxon>
        <taxon>Metazoa</taxon>
        <taxon>Cnidaria</taxon>
        <taxon>Anthozoa</taxon>
        <taxon>Hexacorallia</taxon>
        <taxon>Scleractinia</taxon>
        <taxon>Astrocoeniina</taxon>
        <taxon>Acroporidae</taxon>
        <taxon>Acropora</taxon>
    </lineage>
</organism>
<gene>
    <name evidence="2" type="ORF">P5673_027631</name>
</gene>
<dbReference type="PANTHER" id="PTHR46791:SF5">
    <property type="entry name" value="CLR5 DOMAIN-CONTAINING PROTEIN-RELATED"/>
    <property type="match status" value="1"/>
</dbReference>
<dbReference type="Proteomes" id="UP001249851">
    <property type="component" value="Unassembled WGS sequence"/>
</dbReference>
<evidence type="ECO:0000313" key="2">
    <source>
        <dbReference type="EMBL" id="KAK2551446.1"/>
    </source>
</evidence>
<evidence type="ECO:0000313" key="3">
    <source>
        <dbReference type="Proteomes" id="UP001249851"/>
    </source>
</evidence>
<dbReference type="EMBL" id="JARQWQ010000097">
    <property type="protein sequence ID" value="KAK2551446.1"/>
    <property type="molecule type" value="Genomic_DNA"/>
</dbReference>
<evidence type="ECO:0000256" key="1">
    <source>
        <dbReference type="SAM" id="MobiDB-lite"/>
    </source>
</evidence>
<reference evidence="2" key="1">
    <citation type="journal article" date="2023" name="G3 (Bethesda)">
        <title>Whole genome assembly and annotation of the endangered Caribbean coral Acropora cervicornis.</title>
        <authorList>
            <person name="Selwyn J.D."/>
            <person name="Vollmer S.V."/>
        </authorList>
    </citation>
    <scope>NUCLEOTIDE SEQUENCE</scope>
    <source>
        <strain evidence="2">K2</strain>
    </source>
</reference>
<name>A0AAD9UVF7_ACRCE</name>
<comment type="caution">
    <text evidence="2">The sequence shown here is derived from an EMBL/GenBank/DDBJ whole genome shotgun (WGS) entry which is preliminary data.</text>
</comment>
<protein>
    <submittedName>
        <fullName evidence="2">Uncharacterized protein</fullName>
    </submittedName>
</protein>
<accession>A0AAD9UVF7</accession>